<evidence type="ECO:0000313" key="1">
    <source>
        <dbReference type="EMBL" id="RSK70413.1"/>
    </source>
</evidence>
<dbReference type="AlphaFoldDB" id="A0A3R9NLY8"/>
<gene>
    <name evidence="1" type="ORF">EJE24_01170</name>
</gene>
<dbReference type="RefSeq" id="WP_125913405.1">
    <property type="nucleotide sequence ID" value="NZ_RWHU01000001.1"/>
</dbReference>
<reference evidence="1 2" key="1">
    <citation type="submission" date="2018-12" db="EMBL/GenBank/DDBJ databases">
        <title>The Genome Submission of two Enterobacter spp. strains.</title>
        <authorList>
            <person name="Wu W."/>
            <person name="Wei L."/>
            <person name="Feng Y."/>
            <person name="Zong Z."/>
        </authorList>
    </citation>
    <scope>NUCLEOTIDE SEQUENCE [LARGE SCALE GENOMIC DNA]</scope>
    <source>
        <strain evidence="1 2">WCHEHu045002</strain>
    </source>
</reference>
<protein>
    <recommendedName>
        <fullName evidence="3">SLATT domain-containing protein</fullName>
    </recommendedName>
</protein>
<sequence>MSRHDLIFDITYSYFLEKMFATINDRIDKLLSLIILGSCLGAFSDFAGLKPIATIIGSLSLIQIIYQFAKQAGIAQDQAKKYRLLSIEADDLNDQELSIKVKTLQVTDSNPWNILTNAAYNRACISLGLTASCESLSFFEWLFARFSGEILKRDINSAKPSKRPDSR</sequence>
<proteinExistence type="predicted"/>
<accession>A0A3R9NLY8</accession>
<evidence type="ECO:0008006" key="3">
    <source>
        <dbReference type="Google" id="ProtNLM"/>
    </source>
</evidence>
<evidence type="ECO:0000313" key="2">
    <source>
        <dbReference type="Proteomes" id="UP000276389"/>
    </source>
</evidence>
<comment type="caution">
    <text evidence="1">The sequence shown here is derived from an EMBL/GenBank/DDBJ whole genome shotgun (WGS) entry which is preliminary data.</text>
</comment>
<dbReference type="Proteomes" id="UP000276389">
    <property type="component" value="Unassembled WGS sequence"/>
</dbReference>
<name>A0A3R9NLY8_9ENTR</name>
<dbReference type="EMBL" id="RWHU01000001">
    <property type="protein sequence ID" value="RSK70413.1"/>
    <property type="molecule type" value="Genomic_DNA"/>
</dbReference>
<organism evidence="1 2">
    <name type="scientific">Enterobacter huaxiensis</name>
    <dbReference type="NCBI Taxonomy" id="2494702"/>
    <lineage>
        <taxon>Bacteria</taxon>
        <taxon>Pseudomonadati</taxon>
        <taxon>Pseudomonadota</taxon>
        <taxon>Gammaproteobacteria</taxon>
        <taxon>Enterobacterales</taxon>
        <taxon>Enterobacteriaceae</taxon>
        <taxon>Enterobacter</taxon>
    </lineage>
</organism>